<keyword evidence="10" id="KW-1185">Reference proteome</keyword>
<feature type="compositionally biased region" description="Basic residues" evidence="7">
    <location>
        <begin position="401"/>
        <end position="411"/>
    </location>
</feature>
<feature type="region of interest" description="Disordered" evidence="7">
    <location>
        <begin position="371"/>
        <end position="418"/>
    </location>
</feature>
<dbReference type="GO" id="GO:0005789">
    <property type="term" value="C:endoplasmic reticulum membrane"/>
    <property type="evidence" value="ECO:0007669"/>
    <property type="project" value="TreeGrafter"/>
</dbReference>
<comment type="subcellular location">
    <subcellularLocation>
        <location evidence="1">Endomembrane system</location>
        <topology evidence="1">Multi-pass membrane protein</topology>
    </subcellularLocation>
</comment>
<dbReference type="AlphaFoldDB" id="A0A2H3JSE5"/>
<keyword evidence="2" id="KW-0813">Transport</keyword>
<evidence type="ECO:0000313" key="10">
    <source>
        <dbReference type="Proteomes" id="UP000218811"/>
    </source>
</evidence>
<dbReference type="InterPro" id="IPR013657">
    <property type="entry name" value="SCL35B1-4/HUT1"/>
</dbReference>
<evidence type="ECO:0000256" key="3">
    <source>
        <dbReference type="ARBA" id="ARBA00022597"/>
    </source>
</evidence>
<dbReference type="PANTHER" id="PTHR10778">
    <property type="entry name" value="SOLUTE CARRIER FAMILY 35 MEMBER B"/>
    <property type="match status" value="1"/>
</dbReference>
<dbReference type="EMBL" id="KB468157">
    <property type="protein sequence ID" value="PCH44405.1"/>
    <property type="molecule type" value="Genomic_DNA"/>
</dbReference>
<keyword evidence="6 8" id="KW-0472">Membrane</keyword>
<feature type="transmembrane region" description="Helical" evidence="8">
    <location>
        <begin position="325"/>
        <end position="344"/>
    </location>
</feature>
<keyword evidence="4 8" id="KW-0812">Transmembrane</keyword>
<evidence type="ECO:0000256" key="1">
    <source>
        <dbReference type="ARBA" id="ARBA00004127"/>
    </source>
</evidence>
<evidence type="ECO:0000256" key="7">
    <source>
        <dbReference type="SAM" id="MobiDB-lite"/>
    </source>
</evidence>
<name>A0A2H3JSE5_WOLCO</name>
<evidence type="ECO:0000256" key="2">
    <source>
        <dbReference type="ARBA" id="ARBA00022448"/>
    </source>
</evidence>
<feature type="transmembrane region" description="Helical" evidence="8">
    <location>
        <begin position="147"/>
        <end position="165"/>
    </location>
</feature>
<evidence type="ECO:0000256" key="6">
    <source>
        <dbReference type="ARBA" id="ARBA00023136"/>
    </source>
</evidence>
<dbReference type="GO" id="GO:0005464">
    <property type="term" value="F:UDP-xylose transmembrane transporter activity"/>
    <property type="evidence" value="ECO:0007669"/>
    <property type="project" value="TreeGrafter"/>
</dbReference>
<reference evidence="9 10" key="1">
    <citation type="journal article" date="2012" name="Science">
        <title>The Paleozoic origin of enzymatic lignin decomposition reconstructed from 31 fungal genomes.</title>
        <authorList>
            <person name="Floudas D."/>
            <person name="Binder M."/>
            <person name="Riley R."/>
            <person name="Barry K."/>
            <person name="Blanchette R.A."/>
            <person name="Henrissat B."/>
            <person name="Martinez A.T."/>
            <person name="Otillar R."/>
            <person name="Spatafora J.W."/>
            <person name="Yadav J.S."/>
            <person name="Aerts A."/>
            <person name="Benoit I."/>
            <person name="Boyd A."/>
            <person name="Carlson A."/>
            <person name="Copeland A."/>
            <person name="Coutinho P.M."/>
            <person name="de Vries R.P."/>
            <person name="Ferreira P."/>
            <person name="Findley K."/>
            <person name="Foster B."/>
            <person name="Gaskell J."/>
            <person name="Glotzer D."/>
            <person name="Gorecki P."/>
            <person name="Heitman J."/>
            <person name="Hesse C."/>
            <person name="Hori C."/>
            <person name="Igarashi K."/>
            <person name="Jurgens J.A."/>
            <person name="Kallen N."/>
            <person name="Kersten P."/>
            <person name="Kohler A."/>
            <person name="Kuees U."/>
            <person name="Kumar T.K.A."/>
            <person name="Kuo A."/>
            <person name="LaButti K."/>
            <person name="Larrondo L.F."/>
            <person name="Lindquist E."/>
            <person name="Ling A."/>
            <person name="Lombard V."/>
            <person name="Lucas S."/>
            <person name="Lundell T."/>
            <person name="Martin R."/>
            <person name="McLaughlin D.J."/>
            <person name="Morgenstern I."/>
            <person name="Morin E."/>
            <person name="Murat C."/>
            <person name="Nagy L.G."/>
            <person name="Nolan M."/>
            <person name="Ohm R.A."/>
            <person name="Patyshakuliyeva A."/>
            <person name="Rokas A."/>
            <person name="Ruiz-Duenas F.J."/>
            <person name="Sabat G."/>
            <person name="Salamov A."/>
            <person name="Samejima M."/>
            <person name="Schmutz J."/>
            <person name="Slot J.C."/>
            <person name="St John F."/>
            <person name="Stenlid J."/>
            <person name="Sun H."/>
            <person name="Sun S."/>
            <person name="Syed K."/>
            <person name="Tsang A."/>
            <person name="Wiebenga A."/>
            <person name="Young D."/>
            <person name="Pisabarro A."/>
            <person name="Eastwood D.C."/>
            <person name="Martin F."/>
            <person name="Cullen D."/>
            <person name="Grigoriev I.V."/>
            <person name="Hibbett D.S."/>
        </authorList>
    </citation>
    <scope>NUCLEOTIDE SEQUENCE [LARGE SCALE GENOMIC DNA]</scope>
    <source>
        <strain evidence="9 10">MD-104</strain>
    </source>
</reference>
<dbReference type="GO" id="GO:0000139">
    <property type="term" value="C:Golgi membrane"/>
    <property type="evidence" value="ECO:0007669"/>
    <property type="project" value="TreeGrafter"/>
</dbReference>
<dbReference type="Pfam" id="PF08449">
    <property type="entry name" value="UAA"/>
    <property type="match status" value="1"/>
</dbReference>
<keyword evidence="3" id="KW-0762">Sugar transport</keyword>
<gene>
    <name evidence="9" type="ORF">WOLCODRAFT_154446</name>
</gene>
<dbReference type="GO" id="GO:0005462">
    <property type="term" value="F:UDP-N-acetylglucosamine transmembrane transporter activity"/>
    <property type="evidence" value="ECO:0007669"/>
    <property type="project" value="TreeGrafter"/>
</dbReference>
<feature type="compositionally biased region" description="Low complexity" evidence="7">
    <location>
        <begin position="371"/>
        <end position="382"/>
    </location>
</feature>
<feature type="transmembrane region" description="Helical" evidence="8">
    <location>
        <begin position="46"/>
        <end position="65"/>
    </location>
</feature>
<feature type="transmembrane region" description="Helical" evidence="8">
    <location>
        <begin position="174"/>
        <end position="193"/>
    </location>
</feature>
<organism evidence="9 10">
    <name type="scientific">Wolfiporia cocos (strain MD-104)</name>
    <name type="common">Brown rot fungus</name>
    <dbReference type="NCBI Taxonomy" id="742152"/>
    <lineage>
        <taxon>Eukaryota</taxon>
        <taxon>Fungi</taxon>
        <taxon>Dikarya</taxon>
        <taxon>Basidiomycota</taxon>
        <taxon>Agaricomycotina</taxon>
        <taxon>Agaricomycetes</taxon>
        <taxon>Polyporales</taxon>
        <taxon>Phaeolaceae</taxon>
        <taxon>Wolfiporia</taxon>
    </lineage>
</organism>
<feature type="transmembrane region" description="Helical" evidence="8">
    <location>
        <begin position="293"/>
        <end position="313"/>
    </location>
</feature>
<dbReference type="PANTHER" id="PTHR10778:SF4">
    <property type="entry name" value="NUCLEOTIDE SUGAR TRANSPORTER SLC35B4"/>
    <property type="match status" value="1"/>
</dbReference>
<evidence type="ECO:0000256" key="5">
    <source>
        <dbReference type="ARBA" id="ARBA00022989"/>
    </source>
</evidence>
<evidence type="ECO:0000256" key="8">
    <source>
        <dbReference type="SAM" id="Phobius"/>
    </source>
</evidence>
<accession>A0A2H3JSE5</accession>
<feature type="transmembrane region" description="Helical" evidence="8">
    <location>
        <begin position="77"/>
        <end position="98"/>
    </location>
</feature>
<proteinExistence type="predicted"/>
<feature type="compositionally biased region" description="Polar residues" evidence="7">
    <location>
        <begin position="16"/>
        <end position="29"/>
    </location>
</feature>
<evidence type="ECO:0000313" key="9">
    <source>
        <dbReference type="EMBL" id="PCH44405.1"/>
    </source>
</evidence>
<feature type="region of interest" description="Disordered" evidence="7">
    <location>
        <begin position="1"/>
        <end position="36"/>
    </location>
</feature>
<feature type="transmembrane region" description="Helical" evidence="8">
    <location>
        <begin position="119"/>
        <end position="141"/>
    </location>
</feature>
<dbReference type="OMA" id="GPCWKEG"/>
<protein>
    <submittedName>
        <fullName evidence="9">UAA-domain-containing protein</fullName>
    </submittedName>
</protein>
<feature type="transmembrane region" description="Helical" evidence="8">
    <location>
        <begin position="205"/>
        <end position="227"/>
    </location>
</feature>
<sequence length="418" mass="45096">MSSGKPEHSRGHRSTDPASPTLPSINAPRSGQHADGRTSKAVAGSLVDFTLILSLLFGGCCANVWSFEHLMKSDPQMGTTLTFSQMSFITLISLPSFLSWDSHSFLPRLQRRHVPIRRWLWQVLVLTVSSLLNNWAFAFHVPLTVQIVFRSAGLAVSMMLGYVYLKRKYSYPQITAVTVVSLGVILATLSRPASSSSSSASTVDLSTYTIGVLMMTVSLLLSGILGMLQELTYTTYGPYWKEGVFYTHLLSLPVFVFLIPDVKHGFQSLSSQSALSKAAAPSISGVPPWLASLAPYLMLAANLVTQLICVSAVNQLTSRVSSVSTNLVLTARKALSLCLSVWWFGNGWNAQLGLGASMVFAGSLLYTLVGSGSPPRTSSTETTRLDGSSRKGRKSSNTAKARTKARGKKAASSKSKTE</sequence>
<feature type="transmembrane region" description="Helical" evidence="8">
    <location>
        <begin position="239"/>
        <end position="259"/>
    </location>
</feature>
<dbReference type="OrthoDB" id="999962at2759"/>
<evidence type="ECO:0000256" key="4">
    <source>
        <dbReference type="ARBA" id="ARBA00022692"/>
    </source>
</evidence>
<keyword evidence="5 8" id="KW-1133">Transmembrane helix</keyword>
<dbReference type="Proteomes" id="UP000218811">
    <property type="component" value="Unassembled WGS sequence"/>
</dbReference>
<feature type="transmembrane region" description="Helical" evidence="8">
    <location>
        <begin position="350"/>
        <end position="369"/>
    </location>
</feature>
<feature type="compositionally biased region" description="Basic and acidic residues" evidence="7">
    <location>
        <begin position="1"/>
        <end position="15"/>
    </location>
</feature>